<evidence type="ECO:0000313" key="15">
    <source>
        <dbReference type="Proteomes" id="UP000469558"/>
    </source>
</evidence>
<feature type="region of interest" description="Disordered" evidence="12">
    <location>
        <begin position="53"/>
        <end position="73"/>
    </location>
</feature>
<feature type="transmembrane region" description="Helical" evidence="13">
    <location>
        <begin position="258"/>
        <end position="279"/>
    </location>
</feature>
<dbReference type="OrthoDB" id="1726137at2759"/>
<gene>
    <name evidence="14" type="primary">etp1</name>
    <name evidence="14" type="ORF">LSUE1_G007622</name>
</gene>
<dbReference type="GO" id="GO:0016653">
    <property type="term" value="F:oxidoreductase activity, acting on NAD(P)H, heme protein as acceptor"/>
    <property type="evidence" value="ECO:0007669"/>
    <property type="project" value="TreeGrafter"/>
</dbReference>
<feature type="transmembrane region" description="Helical" evidence="13">
    <location>
        <begin position="105"/>
        <end position="125"/>
    </location>
</feature>
<evidence type="ECO:0000256" key="9">
    <source>
        <dbReference type="ARBA" id="ARBA00023136"/>
    </source>
</evidence>
<comment type="catalytic activity">
    <reaction evidence="11">
        <text>Fe(II)-heme o + 2 A + H2O = Fe(II)-heme a + 2 AH2</text>
        <dbReference type="Rhea" id="RHEA:63388"/>
        <dbReference type="ChEBI" id="CHEBI:13193"/>
        <dbReference type="ChEBI" id="CHEBI:15377"/>
        <dbReference type="ChEBI" id="CHEBI:17499"/>
        <dbReference type="ChEBI" id="CHEBI:60530"/>
        <dbReference type="ChEBI" id="CHEBI:61715"/>
        <dbReference type="EC" id="1.17.99.9"/>
    </reaction>
    <physiologicalReaction direction="left-to-right" evidence="11">
        <dbReference type="Rhea" id="RHEA:63389"/>
    </physiologicalReaction>
</comment>
<comment type="subcellular location">
    <subcellularLocation>
        <location evidence="2">Membrane</location>
        <topology evidence="2">Multi-pass membrane protein</topology>
    </subcellularLocation>
</comment>
<evidence type="ECO:0000256" key="3">
    <source>
        <dbReference type="ARBA" id="ARBA00022692"/>
    </source>
</evidence>
<keyword evidence="8" id="KW-0350">Heme biosynthesis</keyword>
<reference evidence="14 15" key="1">
    <citation type="submission" date="2018-05" db="EMBL/GenBank/DDBJ databases">
        <title>Genome sequencing and assembly of the regulated plant pathogen Lachnellula willkommii and related sister species for the development of diagnostic species identification markers.</title>
        <authorList>
            <person name="Giroux E."/>
            <person name="Bilodeau G."/>
        </authorList>
    </citation>
    <scope>NUCLEOTIDE SEQUENCE [LARGE SCALE GENOMIC DNA]</scope>
    <source>
        <strain evidence="14 15">CBS 268.59</strain>
    </source>
</reference>
<dbReference type="GO" id="GO:0046872">
    <property type="term" value="F:metal ion binding"/>
    <property type="evidence" value="ECO:0007669"/>
    <property type="project" value="UniProtKB-KW"/>
</dbReference>
<proteinExistence type="inferred from homology"/>
<comment type="caution">
    <text evidence="14">The sequence shown here is derived from an EMBL/GenBank/DDBJ whole genome shotgun (WGS) entry which is preliminary data.</text>
</comment>
<feature type="transmembrane region" description="Helical" evidence="13">
    <location>
        <begin position="313"/>
        <end position="339"/>
    </location>
</feature>
<evidence type="ECO:0000256" key="6">
    <source>
        <dbReference type="ARBA" id="ARBA00023002"/>
    </source>
</evidence>
<organism evidence="14 15">
    <name type="scientific">Lachnellula suecica</name>
    <dbReference type="NCBI Taxonomy" id="602035"/>
    <lineage>
        <taxon>Eukaryota</taxon>
        <taxon>Fungi</taxon>
        <taxon>Dikarya</taxon>
        <taxon>Ascomycota</taxon>
        <taxon>Pezizomycotina</taxon>
        <taxon>Leotiomycetes</taxon>
        <taxon>Helotiales</taxon>
        <taxon>Lachnaceae</taxon>
        <taxon>Lachnellula</taxon>
    </lineage>
</organism>
<keyword evidence="7" id="KW-0408">Iron</keyword>
<keyword evidence="5 13" id="KW-1133">Transmembrane helix</keyword>
<feature type="transmembrane region" description="Helical" evidence="13">
    <location>
        <begin position="450"/>
        <end position="472"/>
    </location>
</feature>
<dbReference type="Proteomes" id="UP000469558">
    <property type="component" value="Unassembled WGS sequence"/>
</dbReference>
<keyword evidence="9 13" id="KW-0472">Membrane</keyword>
<dbReference type="InterPro" id="IPR023754">
    <property type="entry name" value="HemeA_Synthase_type2"/>
</dbReference>
<keyword evidence="6" id="KW-0560">Oxidoreductase</keyword>
<comment type="pathway">
    <text evidence="10">Porphyrin-containing compound metabolism; heme A biosynthesis; heme A from heme O: step 1/1.</text>
</comment>
<dbReference type="Pfam" id="PF02628">
    <property type="entry name" value="COX15-CtaA"/>
    <property type="match status" value="1"/>
</dbReference>
<evidence type="ECO:0000313" key="14">
    <source>
        <dbReference type="EMBL" id="TVY62799.1"/>
    </source>
</evidence>
<sequence length="490" mass="53824">MASLLPSLRRAAPRLSKDFFVCYHCMKNQRLTPQKLQLPIKSNASRTIRFNSSAAALPPRGSKTKKTSPLSSLSQTIVKGEGQKIAARPAKTRKQFFPETSSNGVAYWLLASAGSVFGIVVFGGLTRLTESGLSITEWKPVTGSLPPLSEADWASEFTKYKSSPEYALLNPHMTLEEFKQIYYMEWGHRLWGRFVGLSFVLPAIYFVARRRVSAPMSLRLLGISGLIGFQGVLGWWMVKSGLKDDLFAPGSHPRVSQYRLTAHLGAAFICYTAMLWNGLSILRTNTLLLSPLRSAEQLNQLSKSALSPFRKSVAGLAVLVFTTAMSGGLVAGLDAGMIYNEFPRMGVGLAPPASELFSSFYSRKEDGSDVWWRNMLENPSTVQLDHRILATTTFTSILSLWAYTRFHPTVRKALPSACRKGMLGVVHLVFLQVALGISTLIYLVPTPLAAAHQAGSLALLSGVLVLGSRTWVPARTRALVLKRAMGRELV</sequence>
<dbReference type="HAMAP" id="MF_01665">
    <property type="entry name" value="HemeA_synth_type2"/>
    <property type="match status" value="1"/>
</dbReference>
<dbReference type="InterPro" id="IPR003780">
    <property type="entry name" value="COX15/CtaA_fam"/>
</dbReference>
<keyword evidence="3 13" id="KW-0812">Transmembrane</keyword>
<feature type="transmembrane region" description="Helical" evidence="13">
    <location>
        <begin position="190"/>
        <end position="208"/>
    </location>
</feature>
<evidence type="ECO:0000256" key="11">
    <source>
        <dbReference type="ARBA" id="ARBA00048044"/>
    </source>
</evidence>
<name>A0A8T9BZ95_9HELO</name>
<evidence type="ECO:0000256" key="5">
    <source>
        <dbReference type="ARBA" id="ARBA00022989"/>
    </source>
</evidence>
<dbReference type="GO" id="GO:0120547">
    <property type="term" value="F:heme A synthase activity"/>
    <property type="evidence" value="ECO:0007669"/>
    <property type="project" value="UniProtKB-EC"/>
</dbReference>
<feature type="transmembrane region" description="Helical" evidence="13">
    <location>
        <begin position="386"/>
        <end position="404"/>
    </location>
</feature>
<dbReference type="AlphaFoldDB" id="A0A8T9BZ95"/>
<keyword evidence="15" id="KW-1185">Reference proteome</keyword>
<evidence type="ECO:0000256" key="4">
    <source>
        <dbReference type="ARBA" id="ARBA00022723"/>
    </source>
</evidence>
<evidence type="ECO:0000256" key="1">
    <source>
        <dbReference type="ARBA" id="ARBA00001970"/>
    </source>
</evidence>
<feature type="transmembrane region" description="Helical" evidence="13">
    <location>
        <begin position="425"/>
        <end position="444"/>
    </location>
</feature>
<evidence type="ECO:0000256" key="7">
    <source>
        <dbReference type="ARBA" id="ARBA00023004"/>
    </source>
</evidence>
<dbReference type="PANTHER" id="PTHR23289:SF2">
    <property type="entry name" value="CYTOCHROME C OXIDASE ASSEMBLY PROTEIN COX15 HOMOLOG"/>
    <property type="match status" value="1"/>
</dbReference>
<evidence type="ECO:0000256" key="13">
    <source>
        <dbReference type="SAM" id="Phobius"/>
    </source>
</evidence>
<dbReference type="PANTHER" id="PTHR23289">
    <property type="entry name" value="CYTOCHROME C OXIDASE ASSEMBLY PROTEIN COX15"/>
    <property type="match status" value="1"/>
</dbReference>
<accession>A0A8T9BZ95</accession>
<keyword evidence="4" id="KW-0479">Metal-binding</keyword>
<protein>
    <submittedName>
        <fullName evidence="14">Electron transfer protein</fullName>
    </submittedName>
</protein>
<dbReference type="EMBL" id="QGMK01001913">
    <property type="protein sequence ID" value="TVY62799.1"/>
    <property type="molecule type" value="Genomic_DNA"/>
</dbReference>
<evidence type="ECO:0000256" key="12">
    <source>
        <dbReference type="SAM" id="MobiDB-lite"/>
    </source>
</evidence>
<dbReference type="GO" id="GO:0006784">
    <property type="term" value="P:heme A biosynthetic process"/>
    <property type="evidence" value="ECO:0007669"/>
    <property type="project" value="InterPro"/>
</dbReference>
<evidence type="ECO:0000256" key="8">
    <source>
        <dbReference type="ARBA" id="ARBA00023133"/>
    </source>
</evidence>
<feature type="transmembrane region" description="Helical" evidence="13">
    <location>
        <begin position="220"/>
        <end position="238"/>
    </location>
</feature>
<comment type="cofactor">
    <cofactor evidence="1">
        <name>heme b</name>
        <dbReference type="ChEBI" id="CHEBI:60344"/>
    </cofactor>
</comment>
<evidence type="ECO:0000256" key="2">
    <source>
        <dbReference type="ARBA" id="ARBA00004141"/>
    </source>
</evidence>
<evidence type="ECO:0000256" key="10">
    <source>
        <dbReference type="ARBA" id="ARBA00044501"/>
    </source>
</evidence>
<dbReference type="GO" id="GO:0005743">
    <property type="term" value="C:mitochondrial inner membrane"/>
    <property type="evidence" value="ECO:0007669"/>
    <property type="project" value="TreeGrafter"/>
</dbReference>